<evidence type="ECO:0000313" key="2">
    <source>
        <dbReference type="Proteomes" id="UP000323506"/>
    </source>
</evidence>
<sequence length="109" mass="12353">MAEARPTMSSVVSYLDGVASFPDDLNSCIKAREFPGVSNDELMKELHLQLQSRLFLMVGEVQLKTFFHLFLFKIYGPNSKHLVIESLAASTAKFVVNLHQLHRMFCSFS</sequence>
<keyword evidence="2" id="KW-1185">Reference proteome</keyword>
<protein>
    <submittedName>
        <fullName evidence="1">Uncharacterized protein</fullName>
    </submittedName>
</protein>
<dbReference type="EMBL" id="CM017698">
    <property type="protein sequence ID" value="TYG96439.1"/>
    <property type="molecule type" value="Genomic_DNA"/>
</dbReference>
<dbReference type="AlphaFoldDB" id="A0A5D2ETW8"/>
<proteinExistence type="predicted"/>
<evidence type="ECO:0000313" key="1">
    <source>
        <dbReference type="EMBL" id="TYG96439.1"/>
    </source>
</evidence>
<reference evidence="1 2" key="1">
    <citation type="submission" date="2019-06" db="EMBL/GenBank/DDBJ databases">
        <title>WGS assembly of Gossypium darwinii.</title>
        <authorList>
            <person name="Chen Z.J."/>
            <person name="Sreedasyam A."/>
            <person name="Ando A."/>
            <person name="Song Q."/>
            <person name="De L."/>
            <person name="Hulse-Kemp A."/>
            <person name="Ding M."/>
            <person name="Ye W."/>
            <person name="Kirkbride R."/>
            <person name="Jenkins J."/>
            <person name="Plott C."/>
            <person name="Lovell J."/>
            <person name="Lin Y.-M."/>
            <person name="Vaughn R."/>
            <person name="Liu B."/>
            <person name="Li W."/>
            <person name="Simpson S."/>
            <person name="Scheffler B."/>
            <person name="Saski C."/>
            <person name="Grover C."/>
            <person name="Hu G."/>
            <person name="Conover J."/>
            <person name="Carlson J."/>
            <person name="Shu S."/>
            <person name="Boston L."/>
            <person name="Williams M."/>
            <person name="Peterson D."/>
            <person name="Mcgee K."/>
            <person name="Jones D."/>
            <person name="Wendel J."/>
            <person name="Stelly D."/>
            <person name="Grimwood J."/>
            <person name="Schmutz J."/>
        </authorList>
    </citation>
    <scope>NUCLEOTIDE SEQUENCE [LARGE SCALE GENOMIC DNA]</scope>
    <source>
        <strain evidence="1">1808015.09</strain>
    </source>
</reference>
<accession>A0A5D2ETW8</accession>
<organism evidence="1 2">
    <name type="scientific">Gossypium darwinii</name>
    <name type="common">Darwin's cotton</name>
    <name type="synonym">Gossypium barbadense var. darwinii</name>
    <dbReference type="NCBI Taxonomy" id="34276"/>
    <lineage>
        <taxon>Eukaryota</taxon>
        <taxon>Viridiplantae</taxon>
        <taxon>Streptophyta</taxon>
        <taxon>Embryophyta</taxon>
        <taxon>Tracheophyta</taxon>
        <taxon>Spermatophyta</taxon>
        <taxon>Magnoliopsida</taxon>
        <taxon>eudicotyledons</taxon>
        <taxon>Gunneridae</taxon>
        <taxon>Pentapetalae</taxon>
        <taxon>rosids</taxon>
        <taxon>malvids</taxon>
        <taxon>Malvales</taxon>
        <taxon>Malvaceae</taxon>
        <taxon>Malvoideae</taxon>
        <taxon>Gossypium</taxon>
    </lineage>
</organism>
<name>A0A5D2ETW8_GOSDA</name>
<gene>
    <name evidence="1" type="ORF">ES288_A11G350600v1</name>
</gene>
<dbReference type="Proteomes" id="UP000323506">
    <property type="component" value="Chromosome A11"/>
</dbReference>